<dbReference type="CDD" id="cd00009">
    <property type="entry name" value="AAA"/>
    <property type="match status" value="1"/>
</dbReference>
<evidence type="ECO:0000256" key="2">
    <source>
        <dbReference type="ARBA" id="ARBA00022840"/>
    </source>
</evidence>
<keyword evidence="4" id="KW-0238">DNA-binding</keyword>
<dbReference type="EMBL" id="WIVW01000072">
    <property type="protein sequence ID" value="MQU29493.1"/>
    <property type="molecule type" value="Genomic_DNA"/>
</dbReference>
<evidence type="ECO:0000256" key="5">
    <source>
        <dbReference type="ARBA" id="ARBA00023163"/>
    </source>
</evidence>
<sequence>MWRETKILLIDDDSVRRRDLAVILNFLGEENLASTSHAWEQDVSDLTSSREVLCVLVGAVNIPGGISSLLRTVAEWDEFLPVMLLGEISSAELPEDQRRRVLSTLEMPPSYSKLLDSLHRAQVYREMYDKARERGRHREPNLFRSLVGTSRAIQHVRQMMQQVADTDASVLILGESGTGKEVVARNLHYHSKRRDAPFVPVNCGAIPAELLESELFGHEKGAFTGAITSRAGRFELANGGTLFLDEIGDMPLPMQVKLLRVLQERTFERVGSNKTQSADVRIIAATHKNLESMIEVGAFREDLYYRLNVFPIEMAPLRERVEDIPLLMNELISRMEHEKRGSIRFNSVSIMSLCRHAWPGNVRELANLVERMAIMHPYGVIGVAELPKKFRYVDDDDEQQATDPMFSEMEERVAINNSVPDFSSSAMLPPEGLDLKDYLGGLEQGLIQQALDDANGIVARAAERLRIRRTTLVEKMRKYGMSRREGEEQLED</sequence>
<keyword evidence="1" id="KW-0547">Nucleotide-binding</keyword>
<dbReference type="AlphaFoldDB" id="A0A6A7Z0T1"/>
<dbReference type="Gene3D" id="1.10.10.60">
    <property type="entry name" value="Homeodomain-like"/>
    <property type="match status" value="1"/>
</dbReference>
<dbReference type="PROSITE" id="PS00688">
    <property type="entry name" value="SIGMA54_INTERACT_3"/>
    <property type="match status" value="1"/>
</dbReference>
<dbReference type="PROSITE" id="PS50045">
    <property type="entry name" value="SIGMA54_INTERACT_4"/>
    <property type="match status" value="1"/>
</dbReference>
<dbReference type="PROSITE" id="PS00675">
    <property type="entry name" value="SIGMA54_INTERACT_1"/>
    <property type="match status" value="1"/>
</dbReference>
<dbReference type="EMBL" id="WIVT01000060">
    <property type="protein sequence ID" value="MQU19357.1"/>
    <property type="molecule type" value="Genomic_DNA"/>
</dbReference>
<dbReference type="Gene3D" id="3.40.50.300">
    <property type="entry name" value="P-loop containing nucleotide triphosphate hydrolases"/>
    <property type="match status" value="1"/>
</dbReference>
<dbReference type="RefSeq" id="WP_153382979.1">
    <property type="nucleotide sequence ID" value="NZ_CAXAOS010000006.1"/>
</dbReference>
<dbReference type="Proteomes" id="UP000437970">
    <property type="component" value="Unassembled WGS sequence"/>
</dbReference>
<dbReference type="Gene3D" id="1.10.8.60">
    <property type="match status" value="1"/>
</dbReference>
<dbReference type="OrthoDB" id="9804019at2"/>
<comment type="caution">
    <text evidence="8">The sequence shown here is derived from an EMBL/GenBank/DDBJ whole genome shotgun (WGS) entry which is preliminary data.</text>
</comment>
<feature type="domain" description="Sigma-54 factor interaction" evidence="6">
    <location>
        <begin position="146"/>
        <end position="374"/>
    </location>
</feature>
<dbReference type="SUPFAM" id="SSF52540">
    <property type="entry name" value="P-loop containing nucleoside triphosphate hydrolases"/>
    <property type="match status" value="1"/>
</dbReference>
<dbReference type="InterPro" id="IPR025944">
    <property type="entry name" value="Sigma_54_int_dom_CS"/>
</dbReference>
<dbReference type="InterPro" id="IPR027417">
    <property type="entry name" value="P-loop_NTPase"/>
</dbReference>
<dbReference type="InterPro" id="IPR011006">
    <property type="entry name" value="CheY-like_superfamily"/>
</dbReference>
<evidence type="ECO:0000313" key="10">
    <source>
        <dbReference type="EMBL" id="MQU29493.1"/>
    </source>
</evidence>
<evidence type="ECO:0000313" key="9">
    <source>
        <dbReference type="EMBL" id="MQU19357.1"/>
    </source>
</evidence>
<dbReference type="Pfam" id="PF25601">
    <property type="entry name" value="AAA_lid_14"/>
    <property type="match status" value="1"/>
</dbReference>
<dbReference type="FunFam" id="1.10.10.60:FF:000260">
    <property type="entry name" value="Fis family transcriptional regulator"/>
    <property type="match status" value="1"/>
</dbReference>
<dbReference type="PANTHER" id="PTHR32071">
    <property type="entry name" value="TRANSCRIPTIONAL REGULATORY PROTEIN"/>
    <property type="match status" value="1"/>
</dbReference>
<dbReference type="Pfam" id="PF00158">
    <property type="entry name" value="Sigma54_activat"/>
    <property type="match status" value="1"/>
</dbReference>
<dbReference type="InterPro" id="IPR025662">
    <property type="entry name" value="Sigma_54_int_dom_ATP-bd_1"/>
</dbReference>
<dbReference type="Proteomes" id="UP000443000">
    <property type="component" value="Unassembled WGS sequence"/>
</dbReference>
<dbReference type="FunFam" id="1.10.8.60:FF:000037">
    <property type="entry name" value="Sigma-54-dependent Fis family transcriptional regulator"/>
    <property type="match status" value="1"/>
</dbReference>
<evidence type="ECO:0000256" key="4">
    <source>
        <dbReference type="ARBA" id="ARBA00023125"/>
    </source>
</evidence>
<evidence type="ECO:0000313" key="8">
    <source>
        <dbReference type="EMBL" id="MQT82824.1"/>
    </source>
</evidence>
<proteinExistence type="predicted"/>
<dbReference type="InterPro" id="IPR002078">
    <property type="entry name" value="Sigma_54_int"/>
</dbReference>
<dbReference type="GO" id="GO:0043565">
    <property type="term" value="F:sequence-specific DNA binding"/>
    <property type="evidence" value="ECO:0007669"/>
    <property type="project" value="InterPro"/>
</dbReference>
<dbReference type="EMBL" id="WIWC01000069">
    <property type="protein sequence ID" value="MQT82824.1"/>
    <property type="molecule type" value="Genomic_DNA"/>
</dbReference>
<dbReference type="InterPro" id="IPR025943">
    <property type="entry name" value="Sigma_54_int_dom_ATP-bd_2"/>
</dbReference>
<dbReference type="PROSITE" id="PS00676">
    <property type="entry name" value="SIGMA54_INTERACT_2"/>
    <property type="match status" value="1"/>
</dbReference>
<dbReference type="Pfam" id="PF06490">
    <property type="entry name" value="FleQ"/>
    <property type="match status" value="1"/>
</dbReference>
<name>A0A6A7Z0T1_9PSED</name>
<dbReference type="InterPro" id="IPR003593">
    <property type="entry name" value="AAA+_ATPase"/>
</dbReference>
<evidence type="ECO:0000259" key="6">
    <source>
        <dbReference type="PROSITE" id="PS50045"/>
    </source>
</evidence>
<dbReference type="GO" id="GO:0005524">
    <property type="term" value="F:ATP binding"/>
    <property type="evidence" value="ECO:0007669"/>
    <property type="project" value="UniProtKB-KW"/>
</dbReference>
<dbReference type="FunFam" id="3.40.50.300:FF:000006">
    <property type="entry name" value="DNA-binding transcriptional regulator NtrC"/>
    <property type="match status" value="1"/>
</dbReference>
<dbReference type="SMART" id="SM00382">
    <property type="entry name" value="AAA"/>
    <property type="match status" value="1"/>
</dbReference>
<evidence type="ECO:0000256" key="3">
    <source>
        <dbReference type="ARBA" id="ARBA00023015"/>
    </source>
</evidence>
<accession>A0A6A7Z0T1</accession>
<evidence type="ECO:0000256" key="1">
    <source>
        <dbReference type="ARBA" id="ARBA00022741"/>
    </source>
</evidence>
<dbReference type="GO" id="GO:0006355">
    <property type="term" value="P:regulation of DNA-templated transcription"/>
    <property type="evidence" value="ECO:0007669"/>
    <property type="project" value="InterPro"/>
</dbReference>
<dbReference type="InterPro" id="IPR058031">
    <property type="entry name" value="AAA_lid_NorR"/>
</dbReference>
<organism evidence="8">
    <name type="scientific">Pseudomonas helleri</name>
    <dbReference type="NCBI Taxonomy" id="1608996"/>
    <lineage>
        <taxon>Bacteria</taxon>
        <taxon>Pseudomonadati</taxon>
        <taxon>Pseudomonadota</taxon>
        <taxon>Gammaproteobacteria</taxon>
        <taxon>Pseudomonadales</taxon>
        <taxon>Pseudomonadaceae</taxon>
        <taxon>Pseudomonas</taxon>
    </lineage>
</organism>
<dbReference type="Gene3D" id="3.40.50.2300">
    <property type="match status" value="1"/>
</dbReference>
<dbReference type="PRINTS" id="PR01590">
    <property type="entry name" value="HTHFIS"/>
</dbReference>
<evidence type="ECO:0000313" key="13">
    <source>
        <dbReference type="Proteomes" id="UP000713985"/>
    </source>
</evidence>
<keyword evidence="5" id="KW-0804">Transcription</keyword>
<keyword evidence="2" id="KW-0067">ATP-binding</keyword>
<dbReference type="PANTHER" id="PTHR32071:SF117">
    <property type="entry name" value="PTS-DEPENDENT DIHYDROXYACETONE KINASE OPERON REGULATORY PROTEIN-RELATED"/>
    <property type="match status" value="1"/>
</dbReference>
<evidence type="ECO:0000313" key="12">
    <source>
        <dbReference type="Proteomes" id="UP000443000"/>
    </source>
</evidence>
<dbReference type="InterPro" id="IPR010518">
    <property type="entry name" value="FleQ"/>
</dbReference>
<dbReference type="EMBL" id="WIWP01000093">
    <property type="protein sequence ID" value="MQT28660.1"/>
    <property type="molecule type" value="Genomic_DNA"/>
</dbReference>
<dbReference type="SUPFAM" id="SSF52172">
    <property type="entry name" value="CheY-like"/>
    <property type="match status" value="1"/>
</dbReference>
<dbReference type="Proteomes" id="UP000713985">
    <property type="component" value="Unassembled WGS sequence"/>
</dbReference>
<gene>
    <name evidence="9" type="ORF">GHN41_23385</name>
    <name evidence="8" type="ORF">GHN86_22575</name>
    <name evidence="7" type="ORF">GHN94_22985</name>
    <name evidence="10" type="ORF">GHO29_23855</name>
</gene>
<dbReference type="SUPFAM" id="SSF46689">
    <property type="entry name" value="Homeodomain-like"/>
    <property type="match status" value="1"/>
</dbReference>
<keyword evidence="13" id="KW-1185">Reference proteome</keyword>
<evidence type="ECO:0000313" key="11">
    <source>
        <dbReference type="Proteomes" id="UP000437970"/>
    </source>
</evidence>
<dbReference type="InterPro" id="IPR009057">
    <property type="entry name" value="Homeodomain-like_sf"/>
</dbReference>
<protein>
    <submittedName>
        <fullName evidence="8">AAA domain-containing protein</fullName>
    </submittedName>
</protein>
<keyword evidence="3" id="KW-0805">Transcription regulation</keyword>
<evidence type="ECO:0000313" key="7">
    <source>
        <dbReference type="EMBL" id="MQT28660.1"/>
    </source>
</evidence>
<dbReference type="Pfam" id="PF02954">
    <property type="entry name" value="HTH_8"/>
    <property type="match status" value="1"/>
</dbReference>
<dbReference type="InterPro" id="IPR002197">
    <property type="entry name" value="HTH_Fis"/>
</dbReference>
<reference evidence="11 12" key="1">
    <citation type="submission" date="2019-10" db="EMBL/GenBank/DDBJ databases">
        <title>Evaluation of single-gene subtyping targets for Pseudomonas.</title>
        <authorList>
            <person name="Reichler S.J."/>
            <person name="Orsi R.H."/>
            <person name="Wiedmann M."/>
            <person name="Martin N.H."/>
            <person name="Murphy S.I."/>
        </authorList>
    </citation>
    <scope>NUCLEOTIDE SEQUENCE</scope>
    <source>
        <strain evidence="7 13">FSL R10-0802</strain>
        <strain evidence="9 12">FSL R10-1594</strain>
        <strain evidence="10 11">FSL R10-1984</strain>
        <strain evidence="8">FSL R10-2339</strain>
    </source>
</reference>